<keyword evidence="4" id="KW-1185">Reference proteome</keyword>
<reference evidence="3" key="2">
    <citation type="submission" date="2023-02" db="EMBL/GenBank/DDBJ databases">
        <title>Pectobacterium carotovorum subsp. carotovorum NBRC 12380.</title>
        <authorList>
            <person name="Ichikawa N."/>
            <person name="Sato H."/>
            <person name="Tonouchi N."/>
        </authorList>
    </citation>
    <scope>NUCLEOTIDE SEQUENCE</scope>
    <source>
        <strain evidence="3">NBRC 12380</strain>
    </source>
</reference>
<name>A0AAI9KY14_PECCC</name>
<evidence type="ECO:0000313" key="2">
    <source>
        <dbReference type="EMBL" id="GKX45957.1"/>
    </source>
</evidence>
<evidence type="ECO:0000313" key="5">
    <source>
        <dbReference type="Proteomes" id="UP001165145"/>
    </source>
</evidence>
<dbReference type="EMBL" id="BRLF01000001">
    <property type="protein sequence ID" value="GKX45957.1"/>
    <property type="molecule type" value="Genomic_DNA"/>
</dbReference>
<comment type="caution">
    <text evidence="3">The sequence shown here is derived from an EMBL/GenBank/DDBJ whole genome shotgun (WGS) entry which is preliminary data.</text>
</comment>
<dbReference type="AlphaFoldDB" id="A0AAI9KY14"/>
<feature type="region of interest" description="Disordered" evidence="1">
    <location>
        <begin position="53"/>
        <end position="76"/>
    </location>
</feature>
<evidence type="ECO:0000313" key="4">
    <source>
        <dbReference type="Proteomes" id="UP001058167"/>
    </source>
</evidence>
<accession>A0AAI9KY14</accession>
<evidence type="ECO:0000256" key="1">
    <source>
        <dbReference type="SAM" id="MobiDB-lite"/>
    </source>
</evidence>
<dbReference type="Proteomes" id="UP001058167">
    <property type="component" value="Unassembled WGS sequence"/>
</dbReference>
<feature type="compositionally biased region" description="Polar residues" evidence="1">
    <location>
        <begin position="53"/>
        <end position="62"/>
    </location>
</feature>
<dbReference type="Proteomes" id="UP001165145">
    <property type="component" value="Unassembled WGS sequence"/>
</dbReference>
<protein>
    <submittedName>
        <fullName evidence="3">Uncharacterized protein</fullName>
    </submittedName>
</protein>
<reference evidence="2" key="1">
    <citation type="submission" date="2022-06" db="EMBL/GenBank/DDBJ databases">
        <title>Draft genome sequences of Pectobacterium carotovorum subsp. carotovorum str. NBRC12380.</title>
        <authorList>
            <person name="Wakabayashi Y."/>
            <person name="Kojima K."/>
        </authorList>
    </citation>
    <scope>NUCLEOTIDE SEQUENCE</scope>
    <source>
        <strain evidence="2">NBRC 12380</strain>
    </source>
</reference>
<evidence type="ECO:0000313" key="3">
    <source>
        <dbReference type="EMBL" id="GLV68263.1"/>
    </source>
</evidence>
<sequence length="76" mass="8911">MTERSQRTCNLKYDEYTHAYRVNGFDAHRYGCLSDFRSLFCLSKADIQRNYADTSRNQNELPTSAKKMLHNSPNMV</sequence>
<gene>
    <name evidence="3" type="ORF">Pcaca03_07070</name>
    <name evidence="2" type="ORF">SOASR016_07090</name>
</gene>
<dbReference type="EMBL" id="BSRL01000001">
    <property type="protein sequence ID" value="GLV68263.1"/>
    <property type="molecule type" value="Genomic_DNA"/>
</dbReference>
<organism evidence="3 5">
    <name type="scientific">Pectobacterium carotovorum subsp. carotovorum</name>
    <name type="common">Erwinia carotovora subsp. carotovora</name>
    <dbReference type="NCBI Taxonomy" id="555"/>
    <lineage>
        <taxon>Bacteria</taxon>
        <taxon>Pseudomonadati</taxon>
        <taxon>Pseudomonadota</taxon>
        <taxon>Gammaproteobacteria</taxon>
        <taxon>Enterobacterales</taxon>
        <taxon>Pectobacteriaceae</taxon>
        <taxon>Pectobacterium</taxon>
    </lineage>
</organism>
<proteinExistence type="predicted"/>